<dbReference type="GO" id="GO:0016579">
    <property type="term" value="P:protein deubiquitination"/>
    <property type="evidence" value="ECO:0007669"/>
    <property type="project" value="InterPro"/>
</dbReference>
<evidence type="ECO:0000259" key="8">
    <source>
        <dbReference type="PROSITE" id="PS50235"/>
    </source>
</evidence>
<sequence length="531" mass="61250">MQAIAANPSLVRLLNRSAHMRPDKFMYRLLCLLNGLQCSSQYITENKLGGILKKSHDELINDIVDRQNWLIHEQQDVHELFGFIMERACSQDSDFPTQTYARKISNLFNFNLSYHERIVICRSHCSAIESVKCRSILCDAFPTGVFEQTLVASRITCNRCNYHSKVVIQPEACLTVFLKNPSTGNTNNLKRLQPSHIETSPKIIDLIECLDAQSTTVEPIIDMKCPKCQEISTSKPCSLNCCQREQWITHIPKYLVLYIQRSDWLNIPNLLGEPHNIRQLGRNPFSATRIATKRSEYVHIPEFLNMAPYLSPYEIPKPLTSSQVVNPSHDKCSKYLFSNTSELSEGHCLKPYILRSVIVHEGAFLQCGHYITYRRWHTPMLYVQQNYWLVRVVSSLLRYVSNYFQGISNTPEASNSSWILTSDTHVERVPFKQVESSPAYLLFYERLCGSNNQRLRIKPKINASGVHTLSPMEESDTDHSERYSDDEKHTEAMIDKQSVFKNLSKADTIRAYELYASTFQMHNKSCDVFYF</sequence>
<evidence type="ECO:0000256" key="3">
    <source>
        <dbReference type="ARBA" id="ARBA00012759"/>
    </source>
</evidence>
<keyword evidence="6 9" id="KW-0378">Hydrolase</keyword>
<dbReference type="PROSITE" id="PS50235">
    <property type="entry name" value="USP_3"/>
    <property type="match status" value="1"/>
</dbReference>
<accession>A0A4Z2D5A1</accession>
<dbReference type="OrthoDB" id="2248014at2759"/>
<name>A0A4Z2D5A1_SCHJA</name>
<gene>
    <name evidence="9" type="ORF">EWB00_004415</name>
</gene>
<evidence type="ECO:0000313" key="9">
    <source>
        <dbReference type="EMBL" id="TNN11652.1"/>
    </source>
</evidence>
<dbReference type="GO" id="GO:0005634">
    <property type="term" value="C:nucleus"/>
    <property type="evidence" value="ECO:0007669"/>
    <property type="project" value="TreeGrafter"/>
</dbReference>
<dbReference type="InterPro" id="IPR028889">
    <property type="entry name" value="USP"/>
</dbReference>
<dbReference type="CDD" id="cd02257">
    <property type="entry name" value="Peptidase_C19"/>
    <property type="match status" value="1"/>
</dbReference>
<keyword evidence="7" id="KW-0788">Thiol protease</keyword>
<dbReference type="InterPro" id="IPR001394">
    <property type="entry name" value="Peptidase_C19_UCH"/>
</dbReference>
<protein>
    <recommendedName>
        <fullName evidence="3">ubiquitinyl hydrolase 1</fullName>
        <ecNumber evidence="3">3.4.19.12</ecNumber>
    </recommendedName>
</protein>
<dbReference type="InterPro" id="IPR050164">
    <property type="entry name" value="Peptidase_C19"/>
</dbReference>
<organism evidence="9 10">
    <name type="scientific">Schistosoma japonicum</name>
    <name type="common">Blood fluke</name>
    <dbReference type="NCBI Taxonomy" id="6182"/>
    <lineage>
        <taxon>Eukaryota</taxon>
        <taxon>Metazoa</taxon>
        <taxon>Spiralia</taxon>
        <taxon>Lophotrochozoa</taxon>
        <taxon>Platyhelminthes</taxon>
        <taxon>Trematoda</taxon>
        <taxon>Digenea</taxon>
        <taxon>Strigeidida</taxon>
        <taxon>Schistosomatoidea</taxon>
        <taxon>Schistosomatidae</taxon>
        <taxon>Schistosoma</taxon>
    </lineage>
</organism>
<keyword evidence="4" id="KW-0645">Protease</keyword>
<evidence type="ECO:0000313" key="10">
    <source>
        <dbReference type="Proteomes" id="UP000311919"/>
    </source>
</evidence>
<proteinExistence type="inferred from homology"/>
<keyword evidence="5" id="KW-0833">Ubl conjugation pathway</keyword>
<dbReference type="AlphaFoldDB" id="A0A4Z2D5A1"/>
<evidence type="ECO:0000256" key="7">
    <source>
        <dbReference type="ARBA" id="ARBA00022807"/>
    </source>
</evidence>
<keyword evidence="10" id="KW-1185">Reference proteome</keyword>
<dbReference type="STRING" id="6182.A0A4Z2D5A1"/>
<dbReference type="SUPFAM" id="SSF54001">
    <property type="entry name" value="Cysteine proteinases"/>
    <property type="match status" value="1"/>
</dbReference>
<reference evidence="9 10" key="1">
    <citation type="submission" date="2019-03" db="EMBL/GenBank/DDBJ databases">
        <title>An improved genome assembly of the fluke Schistosoma japonicum.</title>
        <authorList>
            <person name="Hu W."/>
            <person name="Luo F."/>
            <person name="Yin M."/>
            <person name="Mo X."/>
            <person name="Sun C."/>
            <person name="Wu Q."/>
            <person name="Zhu B."/>
            <person name="Xiang M."/>
            <person name="Wang J."/>
            <person name="Wang Y."/>
            <person name="Zhang T."/>
            <person name="Xu B."/>
            <person name="Zheng H."/>
            <person name="Feng Z."/>
        </authorList>
    </citation>
    <scope>NUCLEOTIDE SEQUENCE [LARGE SCALE GENOMIC DNA]</scope>
    <source>
        <strain evidence="9">HuSjv2</strain>
        <tissue evidence="9">Worms</tissue>
    </source>
</reference>
<comment type="catalytic activity">
    <reaction evidence="1">
        <text>Thiol-dependent hydrolysis of ester, thioester, amide, peptide and isopeptide bonds formed by the C-terminal Gly of ubiquitin (a 76-residue protein attached to proteins as an intracellular targeting signal).</text>
        <dbReference type="EC" id="3.4.19.12"/>
    </reaction>
</comment>
<evidence type="ECO:0000256" key="6">
    <source>
        <dbReference type="ARBA" id="ARBA00022801"/>
    </source>
</evidence>
<dbReference type="Proteomes" id="UP000311919">
    <property type="component" value="Unassembled WGS sequence"/>
</dbReference>
<comment type="caution">
    <text evidence="9">The sequence shown here is derived from an EMBL/GenBank/DDBJ whole genome shotgun (WGS) entry which is preliminary data.</text>
</comment>
<feature type="domain" description="USP" evidence="8">
    <location>
        <begin position="1"/>
        <end position="447"/>
    </location>
</feature>
<dbReference type="GO" id="GO:0004843">
    <property type="term" value="F:cysteine-type deubiquitinase activity"/>
    <property type="evidence" value="ECO:0007669"/>
    <property type="project" value="UniProtKB-EC"/>
</dbReference>
<dbReference type="EC" id="3.4.19.12" evidence="3"/>
<dbReference type="EMBL" id="SKCS01000284">
    <property type="protein sequence ID" value="TNN11652.1"/>
    <property type="molecule type" value="Genomic_DNA"/>
</dbReference>
<dbReference type="Gene3D" id="3.90.70.10">
    <property type="entry name" value="Cysteine proteinases"/>
    <property type="match status" value="1"/>
</dbReference>
<dbReference type="PANTHER" id="PTHR24006">
    <property type="entry name" value="UBIQUITIN CARBOXYL-TERMINAL HYDROLASE"/>
    <property type="match status" value="1"/>
</dbReference>
<dbReference type="GO" id="GO:0006508">
    <property type="term" value="P:proteolysis"/>
    <property type="evidence" value="ECO:0007669"/>
    <property type="project" value="UniProtKB-KW"/>
</dbReference>
<evidence type="ECO:0000256" key="5">
    <source>
        <dbReference type="ARBA" id="ARBA00022786"/>
    </source>
</evidence>
<dbReference type="InterPro" id="IPR018200">
    <property type="entry name" value="USP_CS"/>
</dbReference>
<dbReference type="GO" id="GO:0005829">
    <property type="term" value="C:cytosol"/>
    <property type="evidence" value="ECO:0007669"/>
    <property type="project" value="TreeGrafter"/>
</dbReference>
<comment type="similarity">
    <text evidence="2">Belongs to the peptidase C19 family.</text>
</comment>
<evidence type="ECO:0000256" key="4">
    <source>
        <dbReference type="ARBA" id="ARBA00022670"/>
    </source>
</evidence>
<dbReference type="Pfam" id="PF00443">
    <property type="entry name" value="UCH"/>
    <property type="match status" value="1"/>
</dbReference>
<evidence type="ECO:0000256" key="1">
    <source>
        <dbReference type="ARBA" id="ARBA00000707"/>
    </source>
</evidence>
<evidence type="ECO:0000256" key="2">
    <source>
        <dbReference type="ARBA" id="ARBA00009085"/>
    </source>
</evidence>
<dbReference type="PROSITE" id="PS00973">
    <property type="entry name" value="USP_2"/>
    <property type="match status" value="1"/>
</dbReference>
<dbReference type="PANTHER" id="PTHR24006:SF888">
    <property type="entry name" value="UBIQUITIN CARBOXYL-TERMINAL HYDROLASE 30"/>
    <property type="match status" value="1"/>
</dbReference>
<dbReference type="InterPro" id="IPR038765">
    <property type="entry name" value="Papain-like_cys_pep_sf"/>
</dbReference>